<protein>
    <recommendedName>
        <fullName evidence="1">ABC-three component systems C-terminal domain-containing protein</fullName>
    </recommendedName>
</protein>
<evidence type="ECO:0000313" key="2">
    <source>
        <dbReference type="EMBL" id="QIO05015.1"/>
    </source>
</evidence>
<dbReference type="RefSeq" id="WP_166221891.1">
    <property type="nucleotide sequence ID" value="NZ_CP049801.1"/>
</dbReference>
<keyword evidence="3" id="KW-1185">Reference proteome</keyword>
<dbReference type="Pfam" id="PF20279">
    <property type="entry name" value="CTD12"/>
    <property type="match status" value="1"/>
</dbReference>
<dbReference type="EMBL" id="CP049801">
    <property type="protein sequence ID" value="QIO05015.1"/>
    <property type="molecule type" value="Genomic_DNA"/>
</dbReference>
<dbReference type="KEGG" id="asha:G8E00_03020"/>
<sequence>MYLNYRYEEIGDDNFEKLVVQICKKLFGIGVQGFAPGKDGGRDAKFHGKAALFPSTACPWEGITVIQAKFTAGYNTSFSDPDFFKEGVESCTIYKELDKVKKLFERGELQNYMLFANRKLGGIAEEKIRVLINTHTGIPYENIFLAGIEYIESCLEDFSDIPDKVDLKPSNFPININPSALSEFIQHLHQGCEELSKELAGKIPEDHPTKRTTFKKKNELNNFSEATSNYLLGKYLSYTSVIDKFLQNPANNEIREMYTNLVEDFQVKVLAKIAQYERFDDLYNLLLDIIKSRSKFLRQKEAQSLTHIVVFYMYWNCDIGLVES</sequence>
<dbReference type="InterPro" id="IPR046917">
    <property type="entry name" value="ABC-3C_CTD12"/>
</dbReference>
<accession>A0A6G8RSZ7</accession>
<name>A0A6G8RSZ7_9GAMM</name>
<proteinExistence type="predicted"/>
<organism evidence="2 3">
    <name type="scientific">Acinetobacter shaoyimingii</name>
    <dbReference type="NCBI Taxonomy" id="2715164"/>
    <lineage>
        <taxon>Bacteria</taxon>
        <taxon>Pseudomonadati</taxon>
        <taxon>Pseudomonadota</taxon>
        <taxon>Gammaproteobacteria</taxon>
        <taxon>Moraxellales</taxon>
        <taxon>Moraxellaceae</taxon>
        <taxon>Acinetobacter</taxon>
    </lineage>
</organism>
<dbReference type="AlphaFoldDB" id="A0A6G8RSZ7"/>
<feature type="domain" description="ABC-three component systems C-terminal" evidence="1">
    <location>
        <begin position="172"/>
        <end position="320"/>
    </location>
</feature>
<dbReference type="Proteomes" id="UP000502297">
    <property type="component" value="Chromosome"/>
</dbReference>
<reference evidence="2 3" key="1">
    <citation type="submission" date="2020-03" db="EMBL/GenBank/DDBJ databases">
        <authorList>
            <person name="Zhu W."/>
        </authorList>
    </citation>
    <scope>NUCLEOTIDE SEQUENCE [LARGE SCALE GENOMIC DNA]</scope>
    <source>
        <strain evidence="2 3">323-1</strain>
    </source>
</reference>
<gene>
    <name evidence="2" type="ORF">G8E00_03020</name>
</gene>
<evidence type="ECO:0000313" key="3">
    <source>
        <dbReference type="Proteomes" id="UP000502297"/>
    </source>
</evidence>
<evidence type="ECO:0000259" key="1">
    <source>
        <dbReference type="Pfam" id="PF20279"/>
    </source>
</evidence>